<keyword evidence="7 8" id="KW-0472">Membrane</keyword>
<feature type="transmembrane region" description="Helical" evidence="8">
    <location>
        <begin position="105"/>
        <end position="122"/>
    </location>
</feature>
<dbReference type="PANTHER" id="PTHR30269">
    <property type="entry name" value="TRANSMEMBRANE PROTEIN YFCA"/>
    <property type="match status" value="1"/>
</dbReference>
<dbReference type="Proteomes" id="UP000198815">
    <property type="component" value="Unassembled WGS sequence"/>
</dbReference>
<accession>A0A1H9PPC3</accession>
<protein>
    <recommendedName>
        <fullName evidence="8">Probable membrane transporter protein</fullName>
    </recommendedName>
</protein>
<keyword evidence="4 8" id="KW-1003">Cell membrane</keyword>
<feature type="transmembrane region" description="Helical" evidence="8">
    <location>
        <begin position="236"/>
        <end position="254"/>
    </location>
</feature>
<feature type="transmembrane region" description="Helical" evidence="8">
    <location>
        <begin position="34"/>
        <end position="56"/>
    </location>
</feature>
<evidence type="ECO:0000256" key="1">
    <source>
        <dbReference type="ARBA" id="ARBA00004651"/>
    </source>
</evidence>
<dbReference type="EMBL" id="FOGZ01000001">
    <property type="protein sequence ID" value="SER49655.1"/>
    <property type="molecule type" value="Genomic_DNA"/>
</dbReference>
<dbReference type="Pfam" id="PF01925">
    <property type="entry name" value="TauE"/>
    <property type="match status" value="1"/>
</dbReference>
<organism evidence="9 10">
    <name type="scientific">Propionibacterium cyclohexanicum</name>
    <dbReference type="NCBI Taxonomy" id="64702"/>
    <lineage>
        <taxon>Bacteria</taxon>
        <taxon>Bacillati</taxon>
        <taxon>Actinomycetota</taxon>
        <taxon>Actinomycetes</taxon>
        <taxon>Propionibacteriales</taxon>
        <taxon>Propionibacteriaceae</taxon>
        <taxon>Propionibacterium</taxon>
    </lineage>
</organism>
<evidence type="ECO:0000256" key="8">
    <source>
        <dbReference type="RuleBase" id="RU363041"/>
    </source>
</evidence>
<evidence type="ECO:0000256" key="5">
    <source>
        <dbReference type="ARBA" id="ARBA00022692"/>
    </source>
</evidence>
<dbReference type="InterPro" id="IPR002781">
    <property type="entry name" value="TM_pro_TauE-like"/>
</dbReference>
<keyword evidence="3" id="KW-0813">Transport</keyword>
<evidence type="ECO:0000256" key="3">
    <source>
        <dbReference type="ARBA" id="ARBA00022448"/>
    </source>
</evidence>
<name>A0A1H9PPC3_9ACTN</name>
<evidence type="ECO:0000256" key="2">
    <source>
        <dbReference type="ARBA" id="ARBA00009142"/>
    </source>
</evidence>
<comment type="subcellular location">
    <subcellularLocation>
        <location evidence="1 8">Cell membrane</location>
        <topology evidence="1 8">Multi-pass membrane protein</topology>
    </subcellularLocation>
</comment>
<dbReference type="STRING" id="64702.SAMN05443377_101161"/>
<dbReference type="AlphaFoldDB" id="A0A1H9PPC3"/>
<evidence type="ECO:0000256" key="6">
    <source>
        <dbReference type="ARBA" id="ARBA00022989"/>
    </source>
</evidence>
<evidence type="ECO:0000256" key="4">
    <source>
        <dbReference type="ARBA" id="ARBA00022475"/>
    </source>
</evidence>
<feature type="transmembrane region" description="Helical" evidence="8">
    <location>
        <begin position="163"/>
        <end position="182"/>
    </location>
</feature>
<keyword evidence="5 8" id="KW-0812">Transmembrane</keyword>
<dbReference type="InterPro" id="IPR052017">
    <property type="entry name" value="TSUP"/>
</dbReference>
<gene>
    <name evidence="9" type="ORF">SAMN05443377_101161</name>
</gene>
<sequence>MVALSGWVLAGLVLAALVAGWVDAVVGGGGIIQLPALLIGLPAELAVASVSATNKLSSVAGTAMAAASYLRSVPVRWRAALPLVVTAWIGSSAGAQLVHFVPRKWFTPVVLVVLVGIGIYTVRRPELGLRHAPRREGAVSWLLLVTIGLVIGLWDGLMGPGTGSFLIIALVALLGYGFLQASALAKIANLATNLAALVVFFGSGHILWSVGLPMALANLVGGWLGSRTAIRYGSAFVRKVFLVVVVVIGVRLGWQVVEQFAH</sequence>
<evidence type="ECO:0000256" key="7">
    <source>
        <dbReference type="ARBA" id="ARBA00023136"/>
    </source>
</evidence>
<reference evidence="9 10" key="1">
    <citation type="submission" date="2016-10" db="EMBL/GenBank/DDBJ databases">
        <authorList>
            <person name="de Groot N.N."/>
        </authorList>
    </citation>
    <scope>NUCLEOTIDE SEQUENCE [LARGE SCALE GENOMIC DNA]</scope>
    <source>
        <strain evidence="9 10">DSM 16859</strain>
    </source>
</reference>
<keyword evidence="10" id="KW-1185">Reference proteome</keyword>
<comment type="similarity">
    <text evidence="2 8">Belongs to the 4-toluene sulfonate uptake permease (TSUP) (TC 2.A.102) family.</text>
</comment>
<feature type="transmembrane region" description="Helical" evidence="8">
    <location>
        <begin position="194"/>
        <end position="216"/>
    </location>
</feature>
<dbReference type="PANTHER" id="PTHR30269:SF0">
    <property type="entry name" value="MEMBRANE TRANSPORTER PROTEIN YFCA-RELATED"/>
    <property type="match status" value="1"/>
</dbReference>
<feature type="transmembrane region" description="Helical" evidence="8">
    <location>
        <begin position="77"/>
        <end position="99"/>
    </location>
</feature>
<dbReference type="GO" id="GO:0005886">
    <property type="term" value="C:plasma membrane"/>
    <property type="evidence" value="ECO:0007669"/>
    <property type="project" value="UniProtKB-SubCell"/>
</dbReference>
<proteinExistence type="inferred from homology"/>
<evidence type="ECO:0000313" key="10">
    <source>
        <dbReference type="Proteomes" id="UP000198815"/>
    </source>
</evidence>
<evidence type="ECO:0000313" key="9">
    <source>
        <dbReference type="EMBL" id="SER49655.1"/>
    </source>
</evidence>
<keyword evidence="6 8" id="KW-1133">Transmembrane helix</keyword>
<feature type="transmembrane region" description="Helical" evidence="8">
    <location>
        <begin position="138"/>
        <end position="157"/>
    </location>
</feature>